<dbReference type="GO" id="GO:0016020">
    <property type="term" value="C:membrane"/>
    <property type="evidence" value="ECO:0007669"/>
    <property type="project" value="UniProtKB-SubCell"/>
</dbReference>
<keyword evidence="3 6" id="KW-1133">Transmembrane helix</keyword>
<feature type="region of interest" description="Disordered" evidence="5">
    <location>
        <begin position="279"/>
        <end position="304"/>
    </location>
</feature>
<evidence type="ECO:0000256" key="6">
    <source>
        <dbReference type="SAM" id="Phobius"/>
    </source>
</evidence>
<organism evidence="7 8">
    <name type="scientific">Clathrus columnatus</name>
    <dbReference type="NCBI Taxonomy" id="1419009"/>
    <lineage>
        <taxon>Eukaryota</taxon>
        <taxon>Fungi</taxon>
        <taxon>Dikarya</taxon>
        <taxon>Basidiomycota</taxon>
        <taxon>Agaricomycotina</taxon>
        <taxon>Agaricomycetes</taxon>
        <taxon>Phallomycetidae</taxon>
        <taxon>Phallales</taxon>
        <taxon>Clathraceae</taxon>
        <taxon>Clathrus</taxon>
    </lineage>
</organism>
<sequence length="395" mass="42061">MMSAHPISSTTVSSTDNMTPHSVFSSTPTIPPSGVPTMTPPVSQINPTSLAHFPLPSASNNTPHGIGTPEGFLHKPKAMVGTFIAIGLVLVGGLILFLLLWRKRRRHKYPRKLLRGILDQDEGARLTGPASEAPRSQVSLVPTTSTHNYTSSQSYSLPEMEEMAEQPLLTIPSSPDHYPNILLTTVESAISSPATMQMALIDDESPVDPVDPFGPHRYSTRTIEIPSPNPFRTPRASIISGFVSNAQTMVERTTIPEGSVESDSLNISNATLSNLNEDVESDSLDASSRAPFQSGDVDSDSLDVSSTLTNRNEAIESDSLDTSSAILVGDEASVEPDIPGISLGAGAGSIESDSTEIFNAIPDNDISNPQRSGVVYAPTPVPAKKTTDASWLEFS</sequence>
<evidence type="ECO:0000256" key="5">
    <source>
        <dbReference type="SAM" id="MobiDB-lite"/>
    </source>
</evidence>
<dbReference type="PANTHER" id="PTHR15549">
    <property type="entry name" value="PAIRED IMMUNOGLOBULIN-LIKE TYPE 2 RECEPTOR"/>
    <property type="match status" value="1"/>
</dbReference>
<dbReference type="Proteomes" id="UP001050691">
    <property type="component" value="Unassembled WGS sequence"/>
</dbReference>
<feature type="region of interest" description="Disordered" evidence="5">
    <location>
        <begin position="1"/>
        <end position="37"/>
    </location>
</feature>
<comment type="subcellular location">
    <subcellularLocation>
        <location evidence="1">Membrane</location>
        <topology evidence="1">Single-pass membrane protein</topology>
    </subcellularLocation>
</comment>
<feature type="transmembrane region" description="Helical" evidence="6">
    <location>
        <begin position="78"/>
        <end position="101"/>
    </location>
</feature>
<dbReference type="EMBL" id="BPWL01000009">
    <property type="protein sequence ID" value="GJJ13785.1"/>
    <property type="molecule type" value="Genomic_DNA"/>
</dbReference>
<protein>
    <submittedName>
        <fullName evidence="7">Uncharacterized protein</fullName>
    </submittedName>
</protein>
<feature type="compositionally biased region" description="Polar residues" evidence="5">
    <location>
        <begin position="1"/>
        <end position="28"/>
    </location>
</feature>
<keyword evidence="8" id="KW-1185">Reference proteome</keyword>
<dbReference type="GO" id="GO:0071944">
    <property type="term" value="C:cell periphery"/>
    <property type="evidence" value="ECO:0007669"/>
    <property type="project" value="UniProtKB-ARBA"/>
</dbReference>
<evidence type="ECO:0000256" key="4">
    <source>
        <dbReference type="ARBA" id="ARBA00023136"/>
    </source>
</evidence>
<evidence type="ECO:0000256" key="1">
    <source>
        <dbReference type="ARBA" id="ARBA00004167"/>
    </source>
</evidence>
<reference evidence="7" key="1">
    <citation type="submission" date="2021-10" db="EMBL/GenBank/DDBJ databases">
        <title>De novo Genome Assembly of Clathrus columnatus (Basidiomycota, Fungi) Using Illumina and Nanopore Sequence Data.</title>
        <authorList>
            <person name="Ogiso-Tanaka E."/>
            <person name="Itagaki H."/>
            <person name="Hosoya T."/>
            <person name="Hosaka K."/>
        </authorList>
    </citation>
    <scope>NUCLEOTIDE SEQUENCE</scope>
    <source>
        <strain evidence="7">MO-923</strain>
    </source>
</reference>
<evidence type="ECO:0000256" key="2">
    <source>
        <dbReference type="ARBA" id="ARBA00022692"/>
    </source>
</evidence>
<dbReference type="AlphaFoldDB" id="A0AAV5AHF3"/>
<proteinExistence type="predicted"/>
<comment type="caution">
    <text evidence="7">The sequence shown here is derived from an EMBL/GenBank/DDBJ whole genome shotgun (WGS) entry which is preliminary data.</text>
</comment>
<accession>A0AAV5AHF3</accession>
<feature type="region of interest" description="Disordered" evidence="5">
    <location>
        <begin position="360"/>
        <end position="395"/>
    </location>
</feature>
<evidence type="ECO:0000256" key="3">
    <source>
        <dbReference type="ARBA" id="ARBA00022989"/>
    </source>
</evidence>
<evidence type="ECO:0000313" key="7">
    <source>
        <dbReference type="EMBL" id="GJJ13785.1"/>
    </source>
</evidence>
<keyword evidence="4 6" id="KW-0472">Membrane</keyword>
<name>A0AAV5AHF3_9AGAM</name>
<keyword evidence="2 6" id="KW-0812">Transmembrane</keyword>
<gene>
    <name evidence="7" type="ORF">Clacol_008042</name>
</gene>
<dbReference type="InterPro" id="IPR051694">
    <property type="entry name" value="Immunoregulatory_rcpt-like"/>
</dbReference>
<evidence type="ECO:0000313" key="8">
    <source>
        <dbReference type="Proteomes" id="UP001050691"/>
    </source>
</evidence>